<gene>
    <name evidence="1" type="ORF">RchiOBHm_Chr2g0097341</name>
</gene>
<sequence length="49" mass="5330">MQWVCVGLFAQQGCFGGSRLERRAAGRGQQGLLCKVASARAFGLQRRFG</sequence>
<accession>A0A2P6RLE6</accession>
<name>A0A2P6RLE6_ROSCH</name>
<dbReference type="Proteomes" id="UP000238479">
    <property type="component" value="Chromosome 2"/>
</dbReference>
<evidence type="ECO:0000313" key="1">
    <source>
        <dbReference type="EMBL" id="PRQ47221.1"/>
    </source>
</evidence>
<proteinExistence type="predicted"/>
<dbReference type="AlphaFoldDB" id="A0A2P6RLE6"/>
<dbReference type="Gramene" id="PRQ47221">
    <property type="protein sequence ID" value="PRQ47221"/>
    <property type="gene ID" value="RchiOBHm_Chr2g0097341"/>
</dbReference>
<comment type="caution">
    <text evidence="1">The sequence shown here is derived from an EMBL/GenBank/DDBJ whole genome shotgun (WGS) entry which is preliminary data.</text>
</comment>
<organism evidence="1 2">
    <name type="scientific">Rosa chinensis</name>
    <name type="common">China rose</name>
    <dbReference type="NCBI Taxonomy" id="74649"/>
    <lineage>
        <taxon>Eukaryota</taxon>
        <taxon>Viridiplantae</taxon>
        <taxon>Streptophyta</taxon>
        <taxon>Embryophyta</taxon>
        <taxon>Tracheophyta</taxon>
        <taxon>Spermatophyta</taxon>
        <taxon>Magnoliopsida</taxon>
        <taxon>eudicotyledons</taxon>
        <taxon>Gunneridae</taxon>
        <taxon>Pentapetalae</taxon>
        <taxon>rosids</taxon>
        <taxon>fabids</taxon>
        <taxon>Rosales</taxon>
        <taxon>Rosaceae</taxon>
        <taxon>Rosoideae</taxon>
        <taxon>Rosoideae incertae sedis</taxon>
        <taxon>Rosa</taxon>
    </lineage>
</organism>
<reference evidence="1 2" key="1">
    <citation type="journal article" date="2018" name="Nat. Genet.">
        <title>The Rosa genome provides new insights in the design of modern roses.</title>
        <authorList>
            <person name="Bendahmane M."/>
        </authorList>
    </citation>
    <scope>NUCLEOTIDE SEQUENCE [LARGE SCALE GENOMIC DNA]</scope>
    <source>
        <strain evidence="2">cv. Old Blush</strain>
    </source>
</reference>
<keyword evidence="2" id="KW-1185">Reference proteome</keyword>
<protein>
    <submittedName>
        <fullName evidence="1">Uncharacterized protein</fullName>
    </submittedName>
</protein>
<dbReference type="EMBL" id="PDCK01000040">
    <property type="protein sequence ID" value="PRQ47221.1"/>
    <property type="molecule type" value="Genomic_DNA"/>
</dbReference>
<evidence type="ECO:0000313" key="2">
    <source>
        <dbReference type="Proteomes" id="UP000238479"/>
    </source>
</evidence>